<accession>A0A0W0ZJA6</accession>
<dbReference type="Proteomes" id="UP000054926">
    <property type="component" value="Unassembled WGS sequence"/>
</dbReference>
<dbReference type="Gene3D" id="1.10.555.10">
    <property type="entry name" value="Rho GTPase activation protein"/>
    <property type="match status" value="1"/>
</dbReference>
<reference evidence="3 4" key="1">
    <citation type="submission" date="2015-11" db="EMBL/GenBank/DDBJ databases">
        <title>Genomic analysis of 38 Legionella species identifies large and diverse effector repertoires.</title>
        <authorList>
            <person name="Burstein D."/>
            <person name="Amaro F."/>
            <person name="Zusman T."/>
            <person name="Lifshitz Z."/>
            <person name="Cohen O."/>
            <person name="Gilbert J.A."/>
            <person name="Pupko T."/>
            <person name="Shuman H.A."/>
            <person name="Segal G."/>
        </authorList>
    </citation>
    <scope>NUCLEOTIDE SEQUENCE [LARGE SCALE GENOMIC DNA]</scope>
    <source>
        <strain evidence="3 4">IMVS3376</strain>
    </source>
</reference>
<dbReference type="InterPro" id="IPR000198">
    <property type="entry name" value="RhoGAP_dom"/>
</dbReference>
<evidence type="ECO:0000313" key="4">
    <source>
        <dbReference type="Proteomes" id="UP000054926"/>
    </source>
</evidence>
<keyword evidence="1" id="KW-0175">Coiled coil</keyword>
<dbReference type="RefSeq" id="WP_058511036.1">
    <property type="nucleotide sequence ID" value="NZ_LNYY01000019.1"/>
</dbReference>
<dbReference type="AlphaFoldDB" id="A0A0W0ZJA6"/>
<sequence>MPGPYNNQIIVNVFRSIVQVVSLHPELLKTPGVFRIAGAKEETEKLLEQLISEQFNVDILSHYVMEDNQVHGEHLHIILGMIPAVLKNSPILDSKESILIDFSKNLKLLLNAQQKKESTNMANQLFDEFMQALLLSKRVDYQRAGEIIYHYCYLMHQAGTFHDTNRMTYLNLAIIMAPRLTQDLNLFPATDLLALSGFLSKLTSVLEQYINDVSWDQDFKERHADKLEHLANSNHAIRGQLEHMRDASRTIVLTSMKSLMMQATKLEGQIDALAKQLDHSNKRRVKKALNKELKQLKEELKELNLKISELAHKIPTMNRGYQKIQEELDLISLSEDVEKPVKNNHAAKDRGASVTQFSIFESANNPTTSAFLFATPETAEEFAVHEEADDNQQDNPHLGGPR</sequence>
<evidence type="ECO:0000259" key="2">
    <source>
        <dbReference type="PROSITE" id="PS50238"/>
    </source>
</evidence>
<dbReference type="EMBL" id="LNYY01000019">
    <property type="protein sequence ID" value="KTD69081.1"/>
    <property type="molecule type" value="Genomic_DNA"/>
</dbReference>
<dbReference type="InterPro" id="IPR008936">
    <property type="entry name" value="Rho_GTPase_activation_prot"/>
</dbReference>
<keyword evidence="4" id="KW-1185">Reference proteome</keyword>
<proteinExistence type="predicted"/>
<gene>
    <name evidence="3" type="ORF">Lste_2239</name>
</gene>
<evidence type="ECO:0000256" key="1">
    <source>
        <dbReference type="SAM" id="Coils"/>
    </source>
</evidence>
<dbReference type="GO" id="GO:0007165">
    <property type="term" value="P:signal transduction"/>
    <property type="evidence" value="ECO:0007669"/>
    <property type="project" value="InterPro"/>
</dbReference>
<feature type="coiled-coil region" evidence="1">
    <location>
        <begin position="256"/>
        <end position="313"/>
    </location>
</feature>
<comment type="caution">
    <text evidence="3">The sequence shown here is derived from an EMBL/GenBank/DDBJ whole genome shotgun (WGS) entry which is preliminary data.</text>
</comment>
<protein>
    <submittedName>
        <fullName evidence="3">RhoGAP domain protein (GTPase activator of small GTPases)</fullName>
    </submittedName>
</protein>
<dbReference type="SUPFAM" id="SSF48350">
    <property type="entry name" value="GTPase activation domain, GAP"/>
    <property type="match status" value="1"/>
</dbReference>
<dbReference type="PATRIC" id="fig|947033.5.peg.2376"/>
<dbReference type="PROSITE" id="PS50238">
    <property type="entry name" value="RHOGAP"/>
    <property type="match status" value="1"/>
</dbReference>
<evidence type="ECO:0000313" key="3">
    <source>
        <dbReference type="EMBL" id="KTD69081.1"/>
    </source>
</evidence>
<name>A0A0W0ZJA6_9GAMM</name>
<dbReference type="OrthoDB" id="5652643at2"/>
<organism evidence="3 4">
    <name type="scientific">Legionella steelei</name>
    <dbReference type="NCBI Taxonomy" id="947033"/>
    <lineage>
        <taxon>Bacteria</taxon>
        <taxon>Pseudomonadati</taxon>
        <taxon>Pseudomonadota</taxon>
        <taxon>Gammaproteobacteria</taxon>
        <taxon>Legionellales</taxon>
        <taxon>Legionellaceae</taxon>
        <taxon>Legionella</taxon>
    </lineage>
</organism>
<feature type="domain" description="Rho-GAP" evidence="2">
    <location>
        <begin position="1"/>
        <end position="214"/>
    </location>
</feature>